<dbReference type="PANTHER" id="PTHR12526:SF637">
    <property type="entry name" value="GLYCOSYLTRANSFERASE EPSF-RELATED"/>
    <property type="match status" value="1"/>
</dbReference>
<accession>S6AN03</accession>
<dbReference type="KEGG" id="sdr:SCD_n02391"/>
<organism evidence="2 3">
    <name type="scientific">Sulfuricella denitrificans (strain DSM 22764 / NBRC 105220 / skB26)</name>
    <dbReference type="NCBI Taxonomy" id="1163617"/>
    <lineage>
        <taxon>Bacteria</taxon>
        <taxon>Pseudomonadati</taxon>
        <taxon>Pseudomonadota</taxon>
        <taxon>Betaproteobacteria</taxon>
        <taxon>Nitrosomonadales</taxon>
        <taxon>Sulfuricellaceae</taxon>
        <taxon>Sulfuricella</taxon>
    </lineage>
</organism>
<dbReference type="PANTHER" id="PTHR12526">
    <property type="entry name" value="GLYCOSYLTRANSFERASE"/>
    <property type="match status" value="1"/>
</dbReference>
<gene>
    <name evidence="2" type="ORF">SCD_n02391</name>
</gene>
<dbReference type="Gene3D" id="3.40.50.2000">
    <property type="entry name" value="Glycogen Phosphorylase B"/>
    <property type="match status" value="2"/>
</dbReference>
<evidence type="ECO:0000313" key="3">
    <source>
        <dbReference type="Proteomes" id="UP000015559"/>
    </source>
</evidence>
<dbReference type="Pfam" id="PF00534">
    <property type="entry name" value="Glycos_transf_1"/>
    <property type="match status" value="1"/>
</dbReference>
<dbReference type="eggNOG" id="COG0438">
    <property type="taxonomic scope" value="Bacteria"/>
</dbReference>
<dbReference type="STRING" id="1163617.SCD_n02391"/>
<protein>
    <submittedName>
        <fullName evidence="2">Glycosyltransferase</fullName>
    </submittedName>
</protein>
<dbReference type="EMBL" id="AP013066">
    <property type="protein sequence ID" value="BAN36199.1"/>
    <property type="molecule type" value="Genomic_DNA"/>
</dbReference>
<feature type="domain" description="Glycosyl transferase family 1" evidence="1">
    <location>
        <begin position="236"/>
        <end position="338"/>
    </location>
</feature>
<sequence>MNVLMVSTSYPENLQDWRGRFIYDMAESLAGRCDLSLALWAPPGELPNGVENVLQSGDARFLHGILGEGGIAHLLRKKNFRSLVMLFNLLGRLRRVYRQSRHDVVHVNWLQNALPLWGTTTPALVTVLGSDYGLLDKPGMRAMLRAVFRQRSTVLAPNASWMIPRLKADFGDVADVEAVPFGVNPRWFEVDRSGAEIGCWLAVTRLTRNKIGDLFTWGEGLFGPQRQLHLFGPMQENLELPPWVIWHGPTHPAELRDQWFPRATGLITLSRHDEGRPQVMLEAMAAGLPIIASDLPAHRDFVRHRETGWLVQERSQLEEAFAALEDMPTNRRVGEEARRCTKEAIGDWDDCADRYAALYQQLVAR</sequence>
<name>S6AN03_SULDS</name>
<dbReference type="CDD" id="cd03801">
    <property type="entry name" value="GT4_PimA-like"/>
    <property type="match status" value="1"/>
</dbReference>
<keyword evidence="3" id="KW-1185">Reference proteome</keyword>
<dbReference type="HOGENOM" id="CLU_768855_0_0_4"/>
<proteinExistence type="predicted"/>
<evidence type="ECO:0000313" key="2">
    <source>
        <dbReference type="EMBL" id="BAN36199.1"/>
    </source>
</evidence>
<dbReference type="RefSeq" id="WP_009205396.1">
    <property type="nucleotide sequence ID" value="NC_022357.1"/>
</dbReference>
<dbReference type="Proteomes" id="UP000015559">
    <property type="component" value="Chromosome"/>
</dbReference>
<keyword evidence="2" id="KW-0808">Transferase</keyword>
<dbReference type="InterPro" id="IPR001296">
    <property type="entry name" value="Glyco_trans_1"/>
</dbReference>
<dbReference type="SUPFAM" id="SSF53756">
    <property type="entry name" value="UDP-Glycosyltransferase/glycogen phosphorylase"/>
    <property type="match status" value="1"/>
</dbReference>
<evidence type="ECO:0000259" key="1">
    <source>
        <dbReference type="Pfam" id="PF00534"/>
    </source>
</evidence>
<dbReference type="GO" id="GO:0016757">
    <property type="term" value="F:glycosyltransferase activity"/>
    <property type="evidence" value="ECO:0007669"/>
    <property type="project" value="InterPro"/>
</dbReference>
<dbReference type="AlphaFoldDB" id="S6AN03"/>
<reference evidence="2 3" key="1">
    <citation type="journal article" date="2012" name="Appl. Environ. Microbiol.">
        <title>Draft genome sequence of a psychrotolerant sulfur-oxidizing bacterium, Sulfuricella denitrificans skB26, and proteomic insights into cold adaptation.</title>
        <authorList>
            <person name="Watanabe T."/>
            <person name="Kojima H."/>
            <person name="Fukui M."/>
        </authorList>
    </citation>
    <scope>NUCLEOTIDE SEQUENCE [LARGE SCALE GENOMIC DNA]</scope>
    <source>
        <strain evidence="3">skB26</strain>
    </source>
</reference>